<dbReference type="RefSeq" id="WP_159410502.1">
    <property type="nucleotide sequence ID" value="NZ_CP026115.2"/>
</dbReference>
<dbReference type="Proteomes" id="UP000464480">
    <property type="component" value="Chromosome"/>
</dbReference>
<reference evidence="1 2" key="1">
    <citation type="submission" date="2020-02" db="EMBL/GenBank/DDBJ databases">
        <title>Pseudomonas Putida W5 Complete Genome Assembly.</title>
        <authorList>
            <person name="Yuan Z.-C."/>
            <person name="Shaw G.A."/>
            <person name="Cusano A.D."/>
            <person name="Caddey B.J."/>
            <person name="Weselowski B.J."/>
        </authorList>
    </citation>
    <scope>NUCLEOTIDE SEQUENCE [LARGE SCALE GENOMIC DNA]</scope>
    <source>
        <strain evidence="1 2">W5</strain>
    </source>
</reference>
<accession>A0A6I7EJU6</accession>
<sequence length="672" mass="75675">MKTRRSRAEIVELVQSTMPWEDVGVDMLSQKELTVFRHRKDALTRYMEGQSLAVIKQHTKIGGNYLIKMINRCLKPAPDGQPFGYRAMLPNEATTEYTRTKPLNSEVHLNGAGLAGALGSLFKVYPDLKPFLDALILKKSKANKELKTVPEFAIRRKDVHRLFIKYLEERNHSKVTWPFTSKDFALRTISGYVKKTRAQNFERSVEIIGNRAAVAHIPVGTGESPLIKLRGLWDGIEIDSHTYDAVFVLSIPNDVEVSHANLRAVIELKRLHVLAAVEISSTAVLWYRVIYGDDVTAEDVVALIREMFGAERPVPMPVINDLILKSGAGFPADLIPGLKQALPSVIRFDNALANLSVKVSSSLRKQLGCMMDYGRAAHFERRPNIENLFGRFTEDLCKRFPSTTGAGPNKGGADNPGKEARIHYMESTALDQLTYTWFANHNVEPSKGLYYQTPLQALEQLIKSNNDHFIPRCPPLDTQKALGTVHVPEFRVVCADLNAGLRPYINLDGARYSSRRLKNATDLIGKKILIHVNESDMRVVQAFRVTGEALGPLKVQGAWDQRAHTRKVRRKINSLKRLKIISYLSGECPVDVYLRYLYAKAEKMRLDGKQDRSSASKIDLLQHEMSRSLPEIDQQSDVLELPAPVAPEEDIPRRAWTIATNETDLLELLKKL</sequence>
<protein>
    <recommendedName>
        <fullName evidence="3">Integrase catalytic domain-containing protein</fullName>
    </recommendedName>
</protein>
<evidence type="ECO:0000313" key="2">
    <source>
        <dbReference type="Proteomes" id="UP000464480"/>
    </source>
</evidence>
<dbReference type="EMBL" id="CP026115">
    <property type="protein sequence ID" value="QHW08398.1"/>
    <property type="molecule type" value="Genomic_DNA"/>
</dbReference>
<evidence type="ECO:0008006" key="3">
    <source>
        <dbReference type="Google" id="ProtNLM"/>
    </source>
</evidence>
<organism evidence="1 2">
    <name type="scientific">Pseudomonas putida</name>
    <name type="common">Arthrobacter siderocapsulatus</name>
    <dbReference type="NCBI Taxonomy" id="303"/>
    <lineage>
        <taxon>Bacteria</taxon>
        <taxon>Pseudomonadati</taxon>
        <taxon>Pseudomonadota</taxon>
        <taxon>Gammaproteobacteria</taxon>
        <taxon>Pseudomonadales</taxon>
        <taxon>Pseudomonadaceae</taxon>
        <taxon>Pseudomonas</taxon>
    </lineage>
</organism>
<name>A0A6I7EJU6_PSEPU</name>
<evidence type="ECO:0000313" key="1">
    <source>
        <dbReference type="EMBL" id="QHW08398.1"/>
    </source>
</evidence>
<dbReference type="AlphaFoldDB" id="A0A6I7EJU6"/>
<proteinExistence type="predicted"/>
<gene>
    <name evidence="1" type="ORF">C2H86_28560</name>
</gene>